<accession>A0A4Y2B352</accession>
<dbReference type="Proteomes" id="UP000499080">
    <property type="component" value="Unassembled WGS sequence"/>
</dbReference>
<dbReference type="EMBL" id="BGPR01000048">
    <property type="protein sequence ID" value="GBL86428.1"/>
    <property type="molecule type" value="Genomic_DNA"/>
</dbReference>
<comment type="caution">
    <text evidence="1">The sequence shown here is derived from an EMBL/GenBank/DDBJ whole genome shotgun (WGS) entry which is preliminary data.</text>
</comment>
<name>A0A4Y2B352_ARAVE</name>
<reference evidence="1 2" key="1">
    <citation type="journal article" date="2019" name="Sci. Rep.">
        <title>Orb-weaving spider Araneus ventricosus genome elucidates the spidroin gene catalogue.</title>
        <authorList>
            <person name="Kono N."/>
            <person name="Nakamura H."/>
            <person name="Ohtoshi R."/>
            <person name="Moran D.A.P."/>
            <person name="Shinohara A."/>
            <person name="Yoshida Y."/>
            <person name="Fujiwara M."/>
            <person name="Mori M."/>
            <person name="Tomita M."/>
            <person name="Arakawa K."/>
        </authorList>
    </citation>
    <scope>NUCLEOTIDE SEQUENCE [LARGE SCALE GENOMIC DNA]</scope>
</reference>
<dbReference type="AlphaFoldDB" id="A0A4Y2B352"/>
<evidence type="ECO:0000313" key="2">
    <source>
        <dbReference type="Proteomes" id="UP000499080"/>
    </source>
</evidence>
<proteinExistence type="predicted"/>
<keyword evidence="2" id="KW-1185">Reference proteome</keyword>
<evidence type="ECO:0000313" key="1">
    <source>
        <dbReference type="EMBL" id="GBL86428.1"/>
    </source>
</evidence>
<gene>
    <name evidence="1" type="ORF">AVEN_164586_1</name>
</gene>
<sequence length="122" mass="14120">MVDYESELPSMMLTRDMESSLPVEIPRNARFSTRFQALVQGYASFVLSKKKCLEEDLSFKGTLCSFSNATKENEQSSRQSHESLNGILFECHLFWKRITPHLKCMNFKEIPSTMSKPLMESR</sequence>
<organism evidence="1 2">
    <name type="scientific">Araneus ventricosus</name>
    <name type="common">Orbweaver spider</name>
    <name type="synonym">Epeira ventricosa</name>
    <dbReference type="NCBI Taxonomy" id="182803"/>
    <lineage>
        <taxon>Eukaryota</taxon>
        <taxon>Metazoa</taxon>
        <taxon>Ecdysozoa</taxon>
        <taxon>Arthropoda</taxon>
        <taxon>Chelicerata</taxon>
        <taxon>Arachnida</taxon>
        <taxon>Araneae</taxon>
        <taxon>Araneomorphae</taxon>
        <taxon>Entelegynae</taxon>
        <taxon>Araneoidea</taxon>
        <taxon>Araneidae</taxon>
        <taxon>Araneus</taxon>
    </lineage>
</organism>
<protein>
    <submittedName>
        <fullName evidence="1">Uncharacterized protein</fullName>
    </submittedName>
</protein>